<organism evidence="1 2">
    <name type="scientific">Gigaspora margarita</name>
    <dbReference type="NCBI Taxonomy" id="4874"/>
    <lineage>
        <taxon>Eukaryota</taxon>
        <taxon>Fungi</taxon>
        <taxon>Fungi incertae sedis</taxon>
        <taxon>Mucoromycota</taxon>
        <taxon>Glomeromycotina</taxon>
        <taxon>Glomeromycetes</taxon>
        <taxon>Diversisporales</taxon>
        <taxon>Gigasporaceae</taxon>
        <taxon>Gigaspora</taxon>
    </lineage>
</organism>
<evidence type="ECO:0000313" key="1">
    <source>
        <dbReference type="EMBL" id="CAG8852424.1"/>
    </source>
</evidence>
<feature type="non-terminal residue" evidence="1">
    <location>
        <position position="1"/>
    </location>
</feature>
<reference evidence="1 2" key="1">
    <citation type="submission" date="2021-06" db="EMBL/GenBank/DDBJ databases">
        <authorList>
            <person name="Kallberg Y."/>
            <person name="Tangrot J."/>
            <person name="Rosling A."/>
        </authorList>
    </citation>
    <scope>NUCLEOTIDE SEQUENCE [LARGE SCALE GENOMIC DNA]</scope>
    <source>
        <strain evidence="1 2">120-4 pot B 10/14</strain>
    </source>
</reference>
<protein>
    <submittedName>
        <fullName evidence="1">19673_t:CDS:1</fullName>
    </submittedName>
</protein>
<gene>
    <name evidence="1" type="ORF">GMARGA_LOCUS41245</name>
</gene>
<keyword evidence="2" id="KW-1185">Reference proteome</keyword>
<evidence type="ECO:0000313" key="2">
    <source>
        <dbReference type="Proteomes" id="UP000789901"/>
    </source>
</evidence>
<sequence>RESMNEIDFLEYKRNFETKMKVPTTPYKKELKTRSLALIEYA</sequence>
<name>A0ABN7XB49_GIGMA</name>
<comment type="caution">
    <text evidence="1">The sequence shown here is derived from an EMBL/GenBank/DDBJ whole genome shotgun (WGS) entry which is preliminary data.</text>
</comment>
<dbReference type="Proteomes" id="UP000789901">
    <property type="component" value="Unassembled WGS sequence"/>
</dbReference>
<accession>A0ABN7XB49</accession>
<proteinExistence type="predicted"/>
<dbReference type="EMBL" id="CAJVQB010111780">
    <property type="protein sequence ID" value="CAG8852424.1"/>
    <property type="molecule type" value="Genomic_DNA"/>
</dbReference>